<dbReference type="Proteomes" id="UP000245535">
    <property type="component" value="Unassembled WGS sequence"/>
</dbReference>
<keyword evidence="2" id="KW-1185">Reference proteome</keyword>
<evidence type="ECO:0000313" key="1">
    <source>
        <dbReference type="EMBL" id="PWJ42715.1"/>
    </source>
</evidence>
<dbReference type="EMBL" id="QGDO01000002">
    <property type="protein sequence ID" value="PWJ42715.1"/>
    <property type="molecule type" value="Genomic_DNA"/>
</dbReference>
<gene>
    <name evidence="1" type="ORF">BC781_102260</name>
</gene>
<evidence type="ECO:0000313" key="2">
    <source>
        <dbReference type="Proteomes" id="UP000245535"/>
    </source>
</evidence>
<accession>A0A315ZAW1</accession>
<protein>
    <submittedName>
        <fullName evidence="1">Uncharacterized protein</fullName>
    </submittedName>
</protein>
<organism evidence="1 2">
    <name type="scientific">Sediminitomix flava</name>
    <dbReference type="NCBI Taxonomy" id="379075"/>
    <lineage>
        <taxon>Bacteria</taxon>
        <taxon>Pseudomonadati</taxon>
        <taxon>Bacteroidota</taxon>
        <taxon>Cytophagia</taxon>
        <taxon>Cytophagales</taxon>
        <taxon>Flammeovirgaceae</taxon>
        <taxon>Sediminitomix</taxon>
    </lineage>
</organism>
<dbReference type="RefSeq" id="WP_109616845.1">
    <property type="nucleotide sequence ID" value="NZ_QGDO01000002.1"/>
</dbReference>
<comment type="caution">
    <text evidence="1">The sequence shown here is derived from an EMBL/GenBank/DDBJ whole genome shotgun (WGS) entry which is preliminary data.</text>
</comment>
<dbReference type="AlphaFoldDB" id="A0A315ZAW1"/>
<proteinExistence type="predicted"/>
<reference evidence="1 2" key="1">
    <citation type="submission" date="2018-03" db="EMBL/GenBank/DDBJ databases">
        <title>Genomic Encyclopedia of Archaeal and Bacterial Type Strains, Phase II (KMG-II): from individual species to whole genera.</title>
        <authorList>
            <person name="Goeker M."/>
        </authorList>
    </citation>
    <scope>NUCLEOTIDE SEQUENCE [LARGE SCALE GENOMIC DNA]</scope>
    <source>
        <strain evidence="1 2">DSM 28229</strain>
    </source>
</reference>
<name>A0A315ZAW1_SEDFL</name>
<sequence length="149" mass="17683">MTARTLLPTLDYDYKVIITKDYGFVYVLPAKQIMICELTKGYVPIEEFREIFNQTIPFIKAYNIEKFIFDKQNLTTFHQPSMEWYFIDWKTKIYDLGVTKHRKILPKNNPVFKLAVEAGRAKIMKEFKESIIPQLDILYKDTLEEAISE</sequence>
<dbReference type="OrthoDB" id="979413at2"/>